<dbReference type="Pfam" id="PF10899">
    <property type="entry name" value="AbiGi"/>
    <property type="match status" value="1"/>
</dbReference>
<sequence>MNRKLGTYKTSPNLSSETLFHFTGNFETLRLIMKNGFQARWVYEKLPGRKLAYFTKTVCFCDIPLGLIKEHVNWYGTYGIGINRPIARTHGLSPIMYFHSKSPKFPNGSSKRTVDWFNEFKFTSYLKQIRGKQMFFNDLYEPFWKWKTFYNEREWRYFPTYNKTNVIKYKKETELEERRNELNNNNELPYFSFEPEWIEYLLINDPKEIEGLIKILKTKKYEPHFDNLLTKVMTFKQIRKDF</sequence>
<keyword evidence="2" id="KW-1185">Reference proteome</keyword>
<evidence type="ECO:0000313" key="1">
    <source>
        <dbReference type="EMBL" id="MEE1976633.1"/>
    </source>
</evidence>
<reference evidence="1 2" key="1">
    <citation type="submission" date="2024-01" db="EMBL/GenBank/DDBJ databases">
        <title>Maribacter spp. originated from different algae showed divergent polysaccharides utilization ability.</title>
        <authorList>
            <person name="Wang H."/>
            <person name="Wu Y."/>
        </authorList>
    </citation>
    <scope>NUCLEOTIDE SEQUENCE [LARGE SCALE GENOMIC DNA]</scope>
    <source>
        <strain evidence="1 2">PR1</strain>
    </source>
</reference>
<gene>
    <name evidence="1" type="ORF">V1I91_11170</name>
</gene>
<dbReference type="RefSeq" id="WP_272651332.1">
    <property type="nucleotide sequence ID" value="NZ_JAZDDG010000005.1"/>
</dbReference>
<dbReference type="Proteomes" id="UP001356308">
    <property type="component" value="Unassembled WGS sequence"/>
</dbReference>
<protein>
    <submittedName>
        <fullName evidence="1">Abortive infection system antitoxin AbiGi family protein</fullName>
    </submittedName>
</protein>
<proteinExistence type="predicted"/>
<dbReference type="EMBL" id="JAZDDG010000005">
    <property type="protein sequence ID" value="MEE1976633.1"/>
    <property type="molecule type" value="Genomic_DNA"/>
</dbReference>
<accession>A0ABU7IUX5</accession>
<name>A0ABU7IUX5_9FLAO</name>
<comment type="caution">
    <text evidence="1">The sequence shown here is derived from an EMBL/GenBank/DDBJ whole genome shotgun (WGS) entry which is preliminary data.</text>
</comment>
<dbReference type="InterPro" id="IPR021223">
    <property type="entry name" value="AbiGi"/>
</dbReference>
<organism evidence="1 2">
    <name type="scientific">Maribacter cobaltidurans</name>
    <dbReference type="NCBI Taxonomy" id="1178778"/>
    <lineage>
        <taxon>Bacteria</taxon>
        <taxon>Pseudomonadati</taxon>
        <taxon>Bacteroidota</taxon>
        <taxon>Flavobacteriia</taxon>
        <taxon>Flavobacteriales</taxon>
        <taxon>Flavobacteriaceae</taxon>
        <taxon>Maribacter</taxon>
    </lineage>
</organism>
<evidence type="ECO:0000313" key="2">
    <source>
        <dbReference type="Proteomes" id="UP001356308"/>
    </source>
</evidence>